<sequence length="90" mass="10084">MLMKDLVMRNFWLRCFCVLLCTPAAMVQAQTHSEQEKQADIERHRAMAAAHTAMAQCLASSKDAEQCLKELQTACKSLAIGKYCGMKHAH</sequence>
<dbReference type="EMBL" id="FOGD01000001">
    <property type="protein sequence ID" value="SEQ23226.1"/>
    <property type="molecule type" value="Genomic_DNA"/>
</dbReference>
<evidence type="ECO:0008006" key="4">
    <source>
        <dbReference type="Google" id="ProtNLM"/>
    </source>
</evidence>
<keyword evidence="1" id="KW-0732">Signal</keyword>
<accession>A0A1H9EBT1</accession>
<evidence type="ECO:0000256" key="1">
    <source>
        <dbReference type="SAM" id="SignalP"/>
    </source>
</evidence>
<gene>
    <name evidence="2" type="ORF">SAMN02982919_00260</name>
</gene>
<dbReference type="AlphaFoldDB" id="A0A1H9EBT1"/>
<dbReference type="Proteomes" id="UP000199766">
    <property type="component" value="Unassembled WGS sequence"/>
</dbReference>
<reference evidence="2 3" key="1">
    <citation type="submission" date="2016-10" db="EMBL/GenBank/DDBJ databases">
        <authorList>
            <person name="de Groot N.N."/>
        </authorList>
    </citation>
    <scope>NUCLEOTIDE SEQUENCE [LARGE SCALE GENOMIC DNA]</scope>
    <source>
        <strain evidence="2 3">ATCC 35958</strain>
    </source>
</reference>
<keyword evidence="3" id="KW-1185">Reference proteome</keyword>
<feature type="chain" id="PRO_5011542788" description="Cysteine rich repeat-containing protein" evidence="1">
    <location>
        <begin position="30"/>
        <end position="90"/>
    </location>
</feature>
<proteinExistence type="predicted"/>
<evidence type="ECO:0000313" key="2">
    <source>
        <dbReference type="EMBL" id="SEQ23226.1"/>
    </source>
</evidence>
<dbReference type="STRING" id="180197.SAMN02982919_00260"/>
<feature type="signal peptide" evidence="1">
    <location>
        <begin position="1"/>
        <end position="29"/>
    </location>
</feature>
<name>A0A1H9EBT1_9BURK</name>
<protein>
    <recommendedName>
        <fullName evidence="4">Cysteine rich repeat-containing protein</fullName>
    </recommendedName>
</protein>
<organism evidence="2 3">
    <name type="scientific">Giesbergeria anulus</name>
    <dbReference type="NCBI Taxonomy" id="180197"/>
    <lineage>
        <taxon>Bacteria</taxon>
        <taxon>Pseudomonadati</taxon>
        <taxon>Pseudomonadota</taxon>
        <taxon>Betaproteobacteria</taxon>
        <taxon>Burkholderiales</taxon>
        <taxon>Comamonadaceae</taxon>
        <taxon>Giesbergeria</taxon>
    </lineage>
</organism>
<evidence type="ECO:0000313" key="3">
    <source>
        <dbReference type="Proteomes" id="UP000199766"/>
    </source>
</evidence>